<reference evidence="2 3" key="1">
    <citation type="submission" date="2023-11" db="EMBL/GenBank/DDBJ databases">
        <title>Halocaridina rubra genome assembly.</title>
        <authorList>
            <person name="Smith C."/>
        </authorList>
    </citation>
    <scope>NUCLEOTIDE SEQUENCE [LARGE SCALE GENOMIC DNA]</scope>
    <source>
        <strain evidence="2">EP-1</strain>
        <tissue evidence="2">Whole</tissue>
    </source>
</reference>
<evidence type="ECO:0000313" key="2">
    <source>
        <dbReference type="EMBL" id="KAK7077468.1"/>
    </source>
</evidence>
<evidence type="ECO:0000256" key="1">
    <source>
        <dbReference type="SAM" id="Phobius"/>
    </source>
</evidence>
<evidence type="ECO:0000313" key="3">
    <source>
        <dbReference type="Proteomes" id="UP001381693"/>
    </source>
</evidence>
<sequence>MCSGQEHVAALLSSLKKRSINLSDLTKLPSYQKLLQKRLSLNNENDRKRNTRKRDKVKEYDNKSEISFKNTIKTRGFWYALVIGVLAVAFAMLYQYELHTHQGFARFWLNWENIDLNAEQTRKQKFPSRNSCGACIYNIDRSSVQEDAVLPFTHTSSNILNELAMMA</sequence>
<protein>
    <submittedName>
        <fullName evidence="2">Uncharacterized protein</fullName>
    </submittedName>
</protein>
<gene>
    <name evidence="2" type="ORF">SK128_007712</name>
</gene>
<keyword evidence="1" id="KW-0812">Transmembrane</keyword>
<accession>A0AAN9A7F8</accession>
<keyword evidence="1" id="KW-1133">Transmembrane helix</keyword>
<feature type="transmembrane region" description="Helical" evidence="1">
    <location>
        <begin position="77"/>
        <end position="96"/>
    </location>
</feature>
<comment type="caution">
    <text evidence="2">The sequence shown here is derived from an EMBL/GenBank/DDBJ whole genome shotgun (WGS) entry which is preliminary data.</text>
</comment>
<proteinExistence type="predicted"/>
<dbReference type="EMBL" id="JAXCGZ010008749">
    <property type="protein sequence ID" value="KAK7077468.1"/>
    <property type="molecule type" value="Genomic_DNA"/>
</dbReference>
<organism evidence="2 3">
    <name type="scientific">Halocaridina rubra</name>
    <name type="common">Hawaiian red shrimp</name>
    <dbReference type="NCBI Taxonomy" id="373956"/>
    <lineage>
        <taxon>Eukaryota</taxon>
        <taxon>Metazoa</taxon>
        <taxon>Ecdysozoa</taxon>
        <taxon>Arthropoda</taxon>
        <taxon>Crustacea</taxon>
        <taxon>Multicrustacea</taxon>
        <taxon>Malacostraca</taxon>
        <taxon>Eumalacostraca</taxon>
        <taxon>Eucarida</taxon>
        <taxon>Decapoda</taxon>
        <taxon>Pleocyemata</taxon>
        <taxon>Caridea</taxon>
        <taxon>Atyoidea</taxon>
        <taxon>Atyidae</taxon>
        <taxon>Halocaridina</taxon>
    </lineage>
</organism>
<name>A0AAN9A7F8_HALRR</name>
<keyword evidence="3" id="KW-1185">Reference proteome</keyword>
<keyword evidence="1" id="KW-0472">Membrane</keyword>
<dbReference type="AlphaFoldDB" id="A0AAN9A7F8"/>
<dbReference type="Proteomes" id="UP001381693">
    <property type="component" value="Unassembled WGS sequence"/>
</dbReference>